<proteinExistence type="predicted"/>
<accession>A0A7C3Z2G8</accession>
<dbReference type="InterPro" id="IPR037873">
    <property type="entry name" value="BamE-like"/>
</dbReference>
<sequence length="139" mass="15909">MSWLVLCLVVVSLACGCGGRILTQWPQKKIFAEYFRLHDVKLGMSQQEVEAIMGPPQIKEEGDFKGGHYVLYFYRTHNMDYEGSNTVRGGYTPFVFQDSRLIGKGTRAYLQAVDRLSWTQELTTPAPPSTQSIQQRRTW</sequence>
<evidence type="ECO:0000313" key="2">
    <source>
        <dbReference type="EMBL" id="HGF35007.1"/>
    </source>
</evidence>
<protein>
    <submittedName>
        <fullName evidence="2">DUF3192 domain-containing protein</fullName>
    </submittedName>
</protein>
<name>A0A7C3Z2G8_9BACT</name>
<dbReference type="EMBL" id="DTMF01000284">
    <property type="protein sequence ID" value="HGF35007.1"/>
    <property type="molecule type" value="Genomic_DNA"/>
</dbReference>
<organism evidence="2">
    <name type="scientific">Desulfobacca acetoxidans</name>
    <dbReference type="NCBI Taxonomy" id="60893"/>
    <lineage>
        <taxon>Bacteria</taxon>
        <taxon>Pseudomonadati</taxon>
        <taxon>Thermodesulfobacteriota</taxon>
        <taxon>Desulfobaccia</taxon>
        <taxon>Desulfobaccales</taxon>
        <taxon>Desulfobaccaceae</taxon>
        <taxon>Desulfobacca</taxon>
    </lineage>
</organism>
<dbReference type="AlphaFoldDB" id="A0A7C3Z2G8"/>
<evidence type="ECO:0000256" key="1">
    <source>
        <dbReference type="ARBA" id="ARBA00022729"/>
    </source>
</evidence>
<dbReference type="InterPro" id="IPR021534">
    <property type="entry name" value="DUF3192"/>
</dbReference>
<dbReference type="Pfam" id="PF11399">
    <property type="entry name" value="DUF3192"/>
    <property type="match status" value="1"/>
</dbReference>
<gene>
    <name evidence="2" type="ORF">ENW96_11605</name>
</gene>
<dbReference type="Gene3D" id="3.30.1450.10">
    <property type="match status" value="1"/>
</dbReference>
<reference evidence="2" key="1">
    <citation type="journal article" date="2020" name="mSystems">
        <title>Genome- and Community-Level Interaction Insights into Carbon Utilization and Element Cycling Functions of Hydrothermarchaeota in Hydrothermal Sediment.</title>
        <authorList>
            <person name="Zhou Z."/>
            <person name="Liu Y."/>
            <person name="Xu W."/>
            <person name="Pan J."/>
            <person name="Luo Z.H."/>
            <person name="Li M."/>
        </authorList>
    </citation>
    <scope>NUCLEOTIDE SEQUENCE [LARGE SCALE GENOMIC DNA]</scope>
    <source>
        <strain evidence="2">SpSt-897</strain>
    </source>
</reference>
<keyword evidence="1" id="KW-0732">Signal</keyword>
<comment type="caution">
    <text evidence="2">The sequence shown here is derived from an EMBL/GenBank/DDBJ whole genome shotgun (WGS) entry which is preliminary data.</text>
</comment>